<keyword evidence="5" id="KW-0274">FAD</keyword>
<dbReference type="PANTHER" id="PTHR43104:SF2">
    <property type="entry name" value="L-2-HYDROXYGLUTARATE DEHYDROGENASE, MITOCHONDRIAL"/>
    <property type="match status" value="1"/>
</dbReference>
<dbReference type="InterPro" id="IPR006231">
    <property type="entry name" value="MQO"/>
</dbReference>
<reference evidence="8 9" key="1">
    <citation type="submission" date="2024-02" db="EMBL/GenBank/DDBJ databases">
        <authorList>
            <person name="Chen Y."/>
            <person name="Shah S."/>
            <person name="Dougan E. K."/>
            <person name="Thang M."/>
            <person name="Chan C."/>
        </authorList>
    </citation>
    <scope>NUCLEOTIDE SEQUENCE [LARGE SCALE GENOMIC DNA]</scope>
</reference>
<comment type="cofactor">
    <cofactor evidence="1">
        <name>FAD</name>
        <dbReference type="ChEBI" id="CHEBI:57692"/>
    </cofactor>
</comment>
<keyword evidence="9" id="KW-1185">Reference proteome</keyword>
<evidence type="ECO:0000313" key="8">
    <source>
        <dbReference type="EMBL" id="CAK9011638.1"/>
    </source>
</evidence>
<organism evidence="8 9">
    <name type="scientific">Durusdinium trenchii</name>
    <dbReference type="NCBI Taxonomy" id="1381693"/>
    <lineage>
        <taxon>Eukaryota</taxon>
        <taxon>Sar</taxon>
        <taxon>Alveolata</taxon>
        <taxon>Dinophyceae</taxon>
        <taxon>Suessiales</taxon>
        <taxon>Symbiodiniaceae</taxon>
        <taxon>Durusdinium</taxon>
    </lineage>
</organism>
<comment type="pathway">
    <text evidence="2">Carbohydrate metabolism; tricarboxylic acid cycle.</text>
</comment>
<evidence type="ECO:0000256" key="4">
    <source>
        <dbReference type="ARBA" id="ARBA00022630"/>
    </source>
</evidence>
<dbReference type="SUPFAM" id="SSF51905">
    <property type="entry name" value="FAD/NAD(P)-binding domain"/>
    <property type="match status" value="1"/>
</dbReference>
<keyword evidence="4" id="KW-0285">Flavoprotein</keyword>
<gene>
    <name evidence="8" type="ORF">SCF082_LOCUS11174</name>
</gene>
<keyword evidence="3" id="KW-0816">Tricarboxylic acid cycle</keyword>
<dbReference type="Gene3D" id="3.50.50.60">
    <property type="entry name" value="FAD/NAD(P)-binding domain"/>
    <property type="match status" value="1"/>
</dbReference>
<dbReference type="Pfam" id="PF06039">
    <property type="entry name" value="Mqo"/>
    <property type="match status" value="1"/>
</dbReference>
<accession>A0ABP0JB60</accession>
<dbReference type="Gene3D" id="3.30.9.10">
    <property type="entry name" value="D-Amino Acid Oxidase, subunit A, domain 2"/>
    <property type="match status" value="1"/>
</dbReference>
<evidence type="ECO:0000256" key="5">
    <source>
        <dbReference type="ARBA" id="ARBA00022827"/>
    </source>
</evidence>
<sequence>MPWSSASLTLLGFGRRTPAFTRPKRSDGPSPSAAQSIHRLESAPPKKMASVLKCQGPAHPERPTWSLVASVEEMGNGLAQNSVMLRSEEQTSESYNYKLRELGECSVAKLSRSSTTNQSFFAYGTNLHRTDRVRLPLGHSEAQMDKSPARAVYGWFFAADETGASSGGADAVLVDGFWERCDEGGSHRKGLSRRLSSSMQDVVNQRESYRATKASRPASCFEGLFKHQDPVKKVDVLLVGGGIMSATLALLLKQLEPDWKIVMIERLAEVAQESSNGWNNAGTGHSALCEPNYTPEAGKTVDIHKAVTVNENFQLSRQYWAHLAEKGLVSPSKFISQTPHMTFAHGEEQIAWLKKRFEALKGHPLFQGMEYTEDPEKMKSWAPLMMEGRDDKERCAFTRVPDGTDVDFGELTKELTKAFISLGGDVQLMTTVCDFAKDQSGLYDETWIVTTRKSQGLSRKPTQYRARFVFIGAGGYALPLLQKTKIPDVRGFMGFPISGEFLVCQNPEVVAKHGSKVYGKAAIGAPPMSVPHLDARVIGGKPMLLFGPFAGFSPRFLKTGSLMDLFRALKLHNVVPAAAAGLRNLDLTRYLLGQLLSTKSQKLQELRSFLPEAEAEDWSLVTAGQRVQIMKRDPKKIGGERELSP</sequence>
<comment type="caution">
    <text evidence="8">The sequence shown here is derived from an EMBL/GenBank/DDBJ whole genome shotgun (WGS) entry which is preliminary data.</text>
</comment>
<proteinExistence type="inferred from homology"/>
<feature type="region of interest" description="Disordered" evidence="7">
    <location>
        <begin position="14"/>
        <end position="46"/>
    </location>
</feature>
<dbReference type="Proteomes" id="UP001642464">
    <property type="component" value="Unassembled WGS sequence"/>
</dbReference>
<evidence type="ECO:0000256" key="7">
    <source>
        <dbReference type="SAM" id="MobiDB-lite"/>
    </source>
</evidence>
<evidence type="ECO:0000256" key="2">
    <source>
        <dbReference type="ARBA" id="ARBA00005163"/>
    </source>
</evidence>
<dbReference type="PANTHER" id="PTHR43104">
    <property type="entry name" value="L-2-HYDROXYGLUTARATE DEHYDROGENASE, MITOCHONDRIAL"/>
    <property type="match status" value="1"/>
</dbReference>
<evidence type="ECO:0000256" key="6">
    <source>
        <dbReference type="ARBA" id="ARBA00023002"/>
    </source>
</evidence>
<dbReference type="NCBIfam" id="NF003606">
    <property type="entry name" value="PRK05257.2-1"/>
    <property type="match status" value="1"/>
</dbReference>
<protein>
    <submittedName>
        <fullName evidence="8">Probable malate:quinone oxidoreductase (MQO) (Malate dehydrogenase [quinone])</fullName>
    </submittedName>
</protein>
<name>A0ABP0JB60_9DINO</name>
<dbReference type="HAMAP" id="MF_00212">
    <property type="entry name" value="MQO"/>
    <property type="match status" value="1"/>
</dbReference>
<evidence type="ECO:0000313" key="9">
    <source>
        <dbReference type="Proteomes" id="UP001642464"/>
    </source>
</evidence>
<evidence type="ECO:0000256" key="3">
    <source>
        <dbReference type="ARBA" id="ARBA00022532"/>
    </source>
</evidence>
<dbReference type="EMBL" id="CAXAMM010006613">
    <property type="protein sequence ID" value="CAK9011638.1"/>
    <property type="molecule type" value="Genomic_DNA"/>
</dbReference>
<dbReference type="InterPro" id="IPR036188">
    <property type="entry name" value="FAD/NAD-bd_sf"/>
</dbReference>
<evidence type="ECO:0000256" key="1">
    <source>
        <dbReference type="ARBA" id="ARBA00001974"/>
    </source>
</evidence>
<dbReference type="NCBIfam" id="NF003611">
    <property type="entry name" value="PRK05257.3-2"/>
    <property type="match status" value="1"/>
</dbReference>
<keyword evidence="6" id="KW-0560">Oxidoreductase</keyword>